<feature type="compositionally biased region" description="Low complexity" evidence="2">
    <location>
        <begin position="255"/>
        <end position="271"/>
    </location>
</feature>
<dbReference type="PROSITE" id="PS50924">
    <property type="entry name" value="MHYT"/>
    <property type="match status" value="1"/>
</dbReference>
<evidence type="ECO:0000256" key="1">
    <source>
        <dbReference type="PROSITE-ProRule" id="PRU00244"/>
    </source>
</evidence>
<name>A0ABX8SK17_9ACTN</name>
<feature type="transmembrane region" description="Helical" evidence="1">
    <location>
        <begin position="104"/>
        <end position="126"/>
    </location>
</feature>
<organism evidence="4 5">
    <name type="scientific">Skermania pinensis</name>
    <dbReference type="NCBI Taxonomy" id="39122"/>
    <lineage>
        <taxon>Bacteria</taxon>
        <taxon>Bacillati</taxon>
        <taxon>Actinomycetota</taxon>
        <taxon>Actinomycetes</taxon>
        <taxon>Mycobacteriales</taxon>
        <taxon>Gordoniaceae</taxon>
        <taxon>Skermania</taxon>
    </lineage>
</organism>
<feature type="transmembrane region" description="Helical" evidence="1">
    <location>
        <begin position="207"/>
        <end position="229"/>
    </location>
</feature>
<feature type="transmembrane region" description="Helical" evidence="1">
    <location>
        <begin position="39"/>
        <end position="63"/>
    </location>
</feature>
<feature type="region of interest" description="Disordered" evidence="2">
    <location>
        <begin position="255"/>
        <end position="279"/>
    </location>
</feature>
<protein>
    <submittedName>
        <fullName evidence="4">Signal protein</fullName>
    </submittedName>
</protein>
<dbReference type="Proteomes" id="UP000887023">
    <property type="component" value="Chromosome"/>
</dbReference>
<dbReference type="PANTHER" id="PTHR35152">
    <property type="entry name" value="DOMAIN SIGNALLING PROTEIN, PUTATIVE (AFU_ORTHOLOGUE AFUA_5G11310)-RELATED"/>
    <property type="match status" value="1"/>
</dbReference>
<keyword evidence="5" id="KW-1185">Reference proteome</keyword>
<feature type="transmembrane region" description="Helical" evidence="1">
    <location>
        <begin position="138"/>
        <end position="160"/>
    </location>
</feature>
<accession>A0ABX8SK17</accession>
<proteinExistence type="predicted"/>
<feature type="transmembrane region" description="Helical" evidence="1">
    <location>
        <begin position="6"/>
        <end position="27"/>
    </location>
</feature>
<reference evidence="4" key="1">
    <citation type="submission" date="2021-07" db="EMBL/GenBank/DDBJ databases">
        <title>Candidatus Kaistella beijingensis sp. nov. isolated from a municipal wastewater treatment plant is involved in sludge foaming.</title>
        <authorList>
            <person name="Song Y."/>
            <person name="Liu S.-J."/>
        </authorList>
    </citation>
    <scope>NUCLEOTIDE SEQUENCE</scope>
    <source>
        <strain evidence="4">DSM 43998</strain>
    </source>
</reference>
<evidence type="ECO:0000256" key="2">
    <source>
        <dbReference type="SAM" id="MobiDB-lite"/>
    </source>
</evidence>
<keyword evidence="1" id="KW-0472">Membrane</keyword>
<feature type="transmembrane region" description="Helical" evidence="1">
    <location>
        <begin position="167"/>
        <end position="187"/>
    </location>
</feature>
<sequence>MGVWLLYLAFLISLAGSIVGLSCARWSAKVDSDSLRLRWLAAAAVAFGGIGIWLMHFISMIGFTVPGSAVRYDLGWMFASAVLAISAVFVGLVIVGRTMILPRLLLGGLVMGLGVSLMHYTGMWAFRVQGSFVYETNLVVASIVIAVVGSTAALWFTLVVDSATVRIAAGFVIALALLGMHMTAMAAVKVRLDPAAPVPSGLDVFSFVFPVFVLGLLALAILITAVMMAGTNADADDEHDDFAARADLLADAGMDPSGPEPGAAPGLLGALNRRPIISS</sequence>
<evidence type="ECO:0000313" key="4">
    <source>
        <dbReference type="EMBL" id="QXQ16051.1"/>
    </source>
</evidence>
<feature type="domain" description="MHYT" evidence="3">
    <location>
        <begin position="1"/>
        <end position="191"/>
    </location>
</feature>
<keyword evidence="1" id="KW-0812">Transmembrane</keyword>
<dbReference type="EMBL" id="CP079105">
    <property type="protein sequence ID" value="QXQ16051.1"/>
    <property type="molecule type" value="Genomic_DNA"/>
</dbReference>
<dbReference type="PANTHER" id="PTHR35152:SF1">
    <property type="entry name" value="DOMAIN SIGNALLING PROTEIN, PUTATIVE (AFU_ORTHOLOGUE AFUA_5G11310)-RELATED"/>
    <property type="match status" value="1"/>
</dbReference>
<keyword evidence="1" id="KW-1133">Transmembrane helix</keyword>
<evidence type="ECO:0000259" key="3">
    <source>
        <dbReference type="PROSITE" id="PS50924"/>
    </source>
</evidence>
<gene>
    <name evidence="4" type="ORF">KV203_18295</name>
</gene>
<dbReference type="Pfam" id="PF03707">
    <property type="entry name" value="MHYT"/>
    <property type="match status" value="2"/>
</dbReference>
<dbReference type="InterPro" id="IPR005330">
    <property type="entry name" value="MHYT_dom"/>
</dbReference>
<evidence type="ECO:0000313" key="5">
    <source>
        <dbReference type="Proteomes" id="UP000887023"/>
    </source>
</evidence>
<feature type="transmembrane region" description="Helical" evidence="1">
    <location>
        <begin position="75"/>
        <end position="95"/>
    </location>
</feature>